<proteinExistence type="predicted"/>
<sequence length="127" mass="13819">MTADGLFFEQLLVPSSTDQGEQSEQHGGSGFNLFSTAEVIPTQLIDELAMQLPARGDRPFSATLLMPNLGKVQVRAGKRDNQWTIDLGFERADVLSRLRNNRQACEDAFSQALGQDVSLSLHGAEAA</sequence>
<protein>
    <submittedName>
        <fullName evidence="1">Flagellar hook-length control protein FliK</fullName>
    </submittedName>
</protein>
<evidence type="ECO:0000313" key="1">
    <source>
        <dbReference type="EMBL" id="NWC32285.1"/>
    </source>
</evidence>
<comment type="caution">
    <text evidence="1">The sequence shown here is derived from an EMBL/GenBank/DDBJ whole genome shotgun (WGS) entry which is preliminary data.</text>
</comment>
<gene>
    <name evidence="1" type="ORF">HX876_07770</name>
</gene>
<keyword evidence="1" id="KW-0966">Cell projection</keyword>
<dbReference type="Proteomes" id="UP000520592">
    <property type="component" value="Unassembled WGS sequence"/>
</dbReference>
<keyword evidence="1" id="KW-0969">Cilium</keyword>
<dbReference type="AlphaFoldDB" id="A0A7Y8CJC1"/>
<dbReference type="InterPro" id="IPR049757">
    <property type="entry name" value="T3SS_HrpP-like_C"/>
</dbReference>
<dbReference type="CDD" id="cd17468">
    <property type="entry name" value="T3SS_HrpP_C"/>
    <property type="match status" value="1"/>
</dbReference>
<name>A0A7Y8CJC1_9PSED</name>
<reference evidence="1 2" key="1">
    <citation type="submission" date="2020-04" db="EMBL/GenBank/DDBJ databases">
        <title>Molecular characterization of pseudomonads from Agaricus bisporus reveal novel blotch 2 pathogens in Western Europe.</title>
        <authorList>
            <person name="Taparia T."/>
            <person name="Krijger M."/>
            <person name="Haynes E."/>
            <person name="Elpinstone J.G."/>
            <person name="Noble R."/>
            <person name="Van Der Wolf J."/>
        </authorList>
    </citation>
    <scope>NUCLEOTIDE SEQUENCE [LARGE SCALE GENOMIC DNA]</scope>
    <source>
        <strain evidence="1 2">IPO3737</strain>
    </source>
</reference>
<accession>A0A7Y8CJC1</accession>
<keyword evidence="1" id="KW-0282">Flagellum</keyword>
<dbReference type="EMBL" id="JACAQD010000009">
    <property type="protein sequence ID" value="NWC32285.1"/>
    <property type="molecule type" value="Genomic_DNA"/>
</dbReference>
<organism evidence="1 2">
    <name type="scientific">Pseudomonas gingeri</name>
    <dbReference type="NCBI Taxonomy" id="117681"/>
    <lineage>
        <taxon>Bacteria</taxon>
        <taxon>Pseudomonadati</taxon>
        <taxon>Pseudomonadota</taxon>
        <taxon>Gammaproteobacteria</taxon>
        <taxon>Pseudomonadales</taxon>
        <taxon>Pseudomonadaceae</taxon>
        <taxon>Pseudomonas</taxon>
    </lineage>
</organism>
<evidence type="ECO:0000313" key="2">
    <source>
        <dbReference type="Proteomes" id="UP000520592"/>
    </source>
</evidence>